<organism evidence="2 3">
    <name type="scientific">Colocasia esculenta</name>
    <name type="common">Wild taro</name>
    <name type="synonym">Arum esculentum</name>
    <dbReference type="NCBI Taxonomy" id="4460"/>
    <lineage>
        <taxon>Eukaryota</taxon>
        <taxon>Viridiplantae</taxon>
        <taxon>Streptophyta</taxon>
        <taxon>Embryophyta</taxon>
        <taxon>Tracheophyta</taxon>
        <taxon>Spermatophyta</taxon>
        <taxon>Magnoliopsida</taxon>
        <taxon>Liliopsida</taxon>
        <taxon>Araceae</taxon>
        <taxon>Aroideae</taxon>
        <taxon>Colocasieae</taxon>
        <taxon>Colocasia</taxon>
    </lineage>
</organism>
<sequence length="611" mass="66063">MGEEVVAAGEEGGAAAPLLLGLPDDVLGLIACSLRPCDVCSLILCCRGLRDALTSSDKVWLAQCARIGPSPAVLSRWQEVGGIASYQALCRFLLAVAPLLGIWVHQNPELGNVVCVVWGFLSVVGCRVIPQELGPLGLEGGPLLWAPVFEVVCGPDGSASCFFLHGRERDGGDDSLYPGSVERIDPSCNLLLLEVQVGGGTDQQCLAQSKSQAPQHATFSRLAFRDRRRILELVAGRVRLDVPPHLADAPLLPRSSSWEDATLLAQRRLSLIQLQKLGRSSLDHSELERGMDTIELNRSSDHRNCSGGSCAVGSSALGKRRSFSFSMGGYFKGGLKQILGKAGRANGAGESSKNCCRLSQLPSASSSSGESKYVHLHEFLMMGDSLGLSLRASKVKLSTYRAWPHMHDNRFALYKLPLQVPKEGQEYAGLWGGAFGWPPVQPSEGMPRKALFFLLLSYDEADGKTFLIGTKILEGTHYVLHPNGSAMFTVKVDEPSSDPFPWDVDDEAKPVEVLQSYSGEGIANGYGFRYPGSKPGSLFVIQGKLLAFVWKDSKVVLTLQRLDLDYLLRKGEKVPALPPIANFAYLTKSYSNVFASLPSSLHCSVSPRSGF</sequence>
<dbReference type="EMBL" id="NMUH01000142">
    <property type="protein sequence ID" value="MQL72744.1"/>
    <property type="molecule type" value="Genomic_DNA"/>
</dbReference>
<gene>
    <name evidence="2" type="ORF">Taro_005144</name>
</gene>
<dbReference type="Proteomes" id="UP000652761">
    <property type="component" value="Unassembled WGS sequence"/>
</dbReference>
<reference evidence="2" key="1">
    <citation type="submission" date="2017-07" db="EMBL/GenBank/DDBJ databases">
        <title>Taro Niue Genome Assembly and Annotation.</title>
        <authorList>
            <person name="Atibalentja N."/>
            <person name="Keating K."/>
            <person name="Fields C.J."/>
        </authorList>
    </citation>
    <scope>NUCLEOTIDE SEQUENCE</scope>
    <source>
        <strain evidence="2">Niue_2</strain>
        <tissue evidence="2">Leaf</tissue>
    </source>
</reference>
<evidence type="ECO:0000313" key="2">
    <source>
        <dbReference type="EMBL" id="MQL72744.1"/>
    </source>
</evidence>
<proteinExistence type="predicted"/>
<dbReference type="InterPro" id="IPR040275">
    <property type="entry name" value="At5g39450-like"/>
</dbReference>
<accession>A0A843TTK6</accession>
<dbReference type="InterPro" id="IPR036047">
    <property type="entry name" value="F-box-like_dom_sf"/>
</dbReference>
<dbReference type="InterPro" id="IPR001810">
    <property type="entry name" value="F-box_dom"/>
</dbReference>
<dbReference type="PANTHER" id="PTHR31370">
    <property type="entry name" value="F-BOX PROTEIN FAMILY-LIKE"/>
    <property type="match status" value="1"/>
</dbReference>
<feature type="domain" description="F-box" evidence="1">
    <location>
        <begin position="19"/>
        <end position="57"/>
    </location>
</feature>
<dbReference type="AlphaFoldDB" id="A0A843TTK6"/>
<protein>
    <recommendedName>
        <fullName evidence="1">F-box domain-containing protein</fullName>
    </recommendedName>
</protein>
<name>A0A843TTK6_COLES</name>
<evidence type="ECO:0000259" key="1">
    <source>
        <dbReference type="Pfam" id="PF00646"/>
    </source>
</evidence>
<evidence type="ECO:0000313" key="3">
    <source>
        <dbReference type="Proteomes" id="UP000652761"/>
    </source>
</evidence>
<dbReference type="PANTHER" id="PTHR31370:SF2">
    <property type="entry name" value="OS08G0105100 PROTEIN"/>
    <property type="match status" value="1"/>
</dbReference>
<dbReference type="SUPFAM" id="SSF81383">
    <property type="entry name" value="F-box domain"/>
    <property type="match status" value="1"/>
</dbReference>
<keyword evidence="3" id="KW-1185">Reference proteome</keyword>
<comment type="caution">
    <text evidence="2">The sequence shown here is derived from an EMBL/GenBank/DDBJ whole genome shotgun (WGS) entry which is preliminary data.</text>
</comment>
<dbReference type="Pfam" id="PF12014">
    <property type="entry name" value="Cyclin_D1_bind"/>
    <property type="match status" value="1"/>
</dbReference>
<dbReference type="OrthoDB" id="441172at2759"/>
<dbReference type="Pfam" id="PF00646">
    <property type="entry name" value="F-box"/>
    <property type="match status" value="1"/>
</dbReference>